<feature type="region of interest" description="Disordered" evidence="7">
    <location>
        <begin position="267"/>
        <end position="359"/>
    </location>
</feature>
<dbReference type="Proteomes" id="UP001222932">
    <property type="component" value="Unassembled WGS sequence"/>
</dbReference>
<feature type="transmembrane region" description="Helical" evidence="8">
    <location>
        <begin position="32"/>
        <end position="59"/>
    </location>
</feature>
<dbReference type="Pfam" id="PF00400">
    <property type="entry name" value="WD40"/>
    <property type="match status" value="6"/>
</dbReference>
<feature type="compositionally biased region" description="Low complexity" evidence="7">
    <location>
        <begin position="1553"/>
        <end position="1562"/>
    </location>
</feature>
<protein>
    <recommendedName>
        <fullName evidence="9">LIM zinc-binding domain-containing protein</fullName>
    </recommendedName>
</protein>
<dbReference type="PROSITE" id="PS00678">
    <property type="entry name" value="WD_REPEATS_1"/>
    <property type="match status" value="3"/>
</dbReference>
<evidence type="ECO:0000256" key="8">
    <source>
        <dbReference type="SAM" id="Phobius"/>
    </source>
</evidence>
<dbReference type="Gene3D" id="2.130.10.10">
    <property type="entry name" value="YVTN repeat-like/Quinoprotein amine dehydrogenase"/>
    <property type="match status" value="2"/>
</dbReference>
<dbReference type="CDD" id="cd08368">
    <property type="entry name" value="LIM"/>
    <property type="match status" value="1"/>
</dbReference>
<feature type="repeat" description="WD" evidence="6">
    <location>
        <begin position="793"/>
        <end position="824"/>
    </location>
</feature>
<evidence type="ECO:0000256" key="6">
    <source>
        <dbReference type="PROSITE-ProRule" id="PRU00221"/>
    </source>
</evidence>
<dbReference type="InterPro" id="IPR015943">
    <property type="entry name" value="WD40/YVTN_repeat-like_dom_sf"/>
</dbReference>
<evidence type="ECO:0000256" key="1">
    <source>
        <dbReference type="ARBA" id="ARBA00022574"/>
    </source>
</evidence>
<dbReference type="SUPFAM" id="SSF57716">
    <property type="entry name" value="Glucocorticoid receptor-like (DNA-binding domain)"/>
    <property type="match status" value="2"/>
</dbReference>
<name>A0AAD3TQ77_9TREE</name>
<keyword evidence="8" id="KW-0812">Transmembrane</keyword>
<keyword evidence="11" id="KW-1185">Reference proteome</keyword>
<feature type="region of interest" description="Disordered" evidence="7">
    <location>
        <begin position="1541"/>
        <end position="1607"/>
    </location>
</feature>
<evidence type="ECO:0000256" key="3">
    <source>
        <dbReference type="ARBA" id="ARBA00022737"/>
    </source>
</evidence>
<gene>
    <name evidence="10" type="ORF">CspeluHIS016_0200420</name>
</gene>
<evidence type="ECO:0000256" key="7">
    <source>
        <dbReference type="SAM" id="MobiDB-lite"/>
    </source>
</evidence>
<dbReference type="PANTHER" id="PTHR28297:SF1">
    <property type="entry name" value="FUNGAL PROTEIN"/>
    <property type="match status" value="1"/>
</dbReference>
<sequence>MSSIASAPILKHERAHKQVFRPFPTPLSWKQWGYILGMQGVAAMIIDFGANFGIATAMYSSQKDVRMWVFAKNTIAGDLGVTPIIQTAVSMLITSTLVHTDLHNGMIPPLPFVYPHVEHLPDPRILLDRIFRRKHAAAGEEELNEKTQPQRRGGISFYFWMAIRFIFEGTERNMLLSRPGFKNWWGRLLWTALQGAGLGILLGFPIWCLAIVILGPIYGTGNMGNRWAPQAIKGVYGGLYGLYSNPVIAMIALGAQSEHHLLAVPVDEEASTEGKDSNARNVSTAAISPIAEEDDVLSEGAATPTPGGHAPSSPMARPKPTRLATTGHSTPPHFRTGEAPSETLQPPVRRTRSRSSSVNHPPLTCNICDCLPPPDPSTPARVTRPRGLTASSYVSASGSSFTYALSANGGRACRSRSSTVTSVSGMAPSSVGVSAVPLSDKPSGSASGRVGVSPIPQPGFGRSRAQSDAASSGLRGPAPGLSGSDVFGPTSIVAPSSVGAPASAGAPSTVVSYHTAMTSTFFPAEGEGAADHEINLLITEYLASRYPRLADALATEIGPARDEAVRDEIEAVEKAILDGNFGALEGLLAVPGLLGQQSQRAFLYMCYRQQFLEYIDNRESQKAFNLLQKRLKPLEHYQPVPYDFYSLAYLTSASTVHDAPGLRDWAGAAPEREHLVSMWRELTDAARVNADAIAGDAISRPVPRDRLLTLLRQATAWQVEGARGRGAGPWQLQSLLTDYSSPSVPTRLGRLIGGHRANIKCVAFLPDGRGISGSSDTTLRIFNIHSGATEHVLTAHQSRVWDVDHSAEGSLIASGSGDGTVRVWTSDGECASVLVGDGGDVYSVRWQPGREDRIVAAYYDKILRLWDVESNRLIRTFSGHAQSTLAVAFDPAGKVIASGSKDKHIRLWDVVGGVCTHTMTAHLGEITSVEFAHDGKYLLAGCKDNSIRLWDLRMQRNIYRYTGHQNTSKNLIRCSFANTSSTLIASGSEDGLVYLWEREGSDVSESSSYPHGSLHPAGLTSSSVLQMASSHIQPARAPALPRGPSTAVMPRFGASPSGPSATTVRPFKALTGHGPGAVFDPASTTPGRTVPPPFLPPRIGLVHTPHVASTPCPRSSLIPLDAIHPCPSSPTGPQRAWNGRLSKPRNNKPIVSSGLAQTTQRSKAPPPLRSDFSPLVAPTRSGAEPRPPMSDDLGRYPDMRSPVVPAMPDTTSGGNAGMAGVGRRAFAAAAWGVRAGVALAAGSNHNFEVSQSGPSSSPPGDSPPMPVPKPYQSSAPPRSAGPLMTATGPNARPLREPSHKGPVILPKVPLAERARQEREGATSRTDDYRSASRADSRSTSRNEIRAGSRAEDYRSASRAGPSRSASRTEQVRAASRTPLERSGSSQSSKSQEHRPFFDKYQAFIGSKSDQTHDSRYSPQAESDNQSVISAGEPSALPWAQNEPDDDDPFQRIEYNHRRYPTNGSIDSNTSSHHGRLPDGPSSQEEMVMTPSQSWDGLSSVDPPKSYFESPNVTNGTALPLSLAEIGEEDEEDEGDRIVWGALNPMNKRDLPRSSSTSTVTPTNACRSPSVPAPELDPPRIPQSLAPQRSRTEPALSTSPPTSRPKRMCQKCAEAVGGQRRYVERDGIVLCEADWKKMYLPACRRCKLPIEKSAVSSSDGQLRGKWHRACFTCTRCDSPFADDDFYVHKGRPWCQYHYAEEAGTLCAAASCGKPIEGACILAPSPAGDQRFHPGHLRCDHRGGVSGAQSCRESMAEYYDVAGQRFCERHVGEAIRRVANGGAPHRAEKRRTQLIDMSTGLGAVQPITRL</sequence>
<dbReference type="InterPro" id="IPR036322">
    <property type="entry name" value="WD40_repeat_dom_sf"/>
</dbReference>
<dbReference type="CDD" id="cd00200">
    <property type="entry name" value="WD40"/>
    <property type="match status" value="1"/>
</dbReference>
<dbReference type="SMART" id="SM00320">
    <property type="entry name" value="WD40"/>
    <property type="match status" value="6"/>
</dbReference>
<feature type="repeat" description="WD" evidence="6">
    <location>
        <begin position="752"/>
        <end position="792"/>
    </location>
</feature>
<feature type="region of interest" description="Disordered" evidence="7">
    <location>
        <begin position="1407"/>
        <end position="1427"/>
    </location>
</feature>
<proteinExistence type="predicted"/>
<feature type="compositionally biased region" description="Pro residues" evidence="7">
    <location>
        <begin position="1570"/>
        <end position="1580"/>
    </location>
</feature>
<feature type="compositionally biased region" description="Basic and acidic residues" evidence="7">
    <location>
        <begin position="1310"/>
        <end position="1355"/>
    </location>
</feature>
<feature type="compositionally biased region" description="Low complexity" evidence="7">
    <location>
        <begin position="1356"/>
        <end position="1367"/>
    </location>
</feature>
<dbReference type="EMBL" id="BTCM01000002">
    <property type="protein sequence ID" value="GMK54986.1"/>
    <property type="molecule type" value="Genomic_DNA"/>
</dbReference>
<dbReference type="CDD" id="cd09397">
    <property type="entry name" value="LIM1_UF1"/>
    <property type="match status" value="1"/>
</dbReference>
<dbReference type="InterPro" id="IPR001680">
    <property type="entry name" value="WD40_rpt"/>
</dbReference>
<dbReference type="PROSITE" id="PS50082">
    <property type="entry name" value="WD_REPEATS_2"/>
    <property type="match status" value="5"/>
</dbReference>
<keyword evidence="8" id="KW-1133">Transmembrane helix</keyword>
<reference evidence="10" key="2">
    <citation type="submission" date="2023-06" db="EMBL/GenBank/DDBJ databases">
        <authorList>
            <person name="Kobayashi Y."/>
            <person name="Kayamori A."/>
            <person name="Aoki K."/>
            <person name="Shiwa Y."/>
            <person name="Fujita N."/>
            <person name="Sugita T."/>
            <person name="Iwasaki W."/>
            <person name="Tanaka N."/>
            <person name="Takashima M."/>
        </authorList>
    </citation>
    <scope>NUCLEOTIDE SEQUENCE</scope>
    <source>
        <strain evidence="10">HIS016</strain>
    </source>
</reference>
<dbReference type="Pfam" id="PF10445">
    <property type="entry name" value="DUF2456"/>
    <property type="match status" value="1"/>
</dbReference>
<feature type="transmembrane region" description="Helical" evidence="8">
    <location>
        <begin position="188"/>
        <end position="218"/>
    </location>
</feature>
<keyword evidence="2 5" id="KW-0479">Metal-binding</keyword>
<keyword evidence="8" id="KW-0472">Membrane</keyword>
<keyword evidence="5" id="KW-0440">LIM domain</keyword>
<feature type="compositionally biased region" description="Polar residues" evidence="7">
    <location>
        <begin position="1480"/>
        <end position="1496"/>
    </location>
</feature>
<dbReference type="GO" id="GO:0030695">
    <property type="term" value="F:GTPase regulator activity"/>
    <property type="evidence" value="ECO:0007669"/>
    <property type="project" value="UniProtKB-ARBA"/>
</dbReference>
<dbReference type="PRINTS" id="PR00320">
    <property type="entry name" value="GPROTEINBRPT"/>
</dbReference>
<dbReference type="PANTHER" id="PTHR28297">
    <property type="entry name" value="FUNGAL PROTEIN"/>
    <property type="match status" value="1"/>
</dbReference>
<feature type="region of interest" description="Disordered" evidence="7">
    <location>
        <begin position="1247"/>
        <end position="1394"/>
    </location>
</feature>
<reference evidence="10" key="1">
    <citation type="journal article" date="2023" name="BMC Genomics">
        <title>Chromosome-level genome assemblies of Cutaneotrichosporon spp. (Trichosporonales, Basidiomycota) reveal imbalanced evolution between nucleotide sequences and chromosome synteny.</title>
        <authorList>
            <person name="Kobayashi Y."/>
            <person name="Kayamori A."/>
            <person name="Aoki K."/>
            <person name="Shiwa Y."/>
            <person name="Matsutani M."/>
            <person name="Fujita N."/>
            <person name="Sugita T."/>
            <person name="Iwasaki W."/>
            <person name="Tanaka N."/>
            <person name="Takashima M."/>
        </authorList>
    </citation>
    <scope>NUCLEOTIDE SEQUENCE</scope>
    <source>
        <strain evidence="10">HIS016</strain>
    </source>
</reference>
<keyword evidence="1 6" id="KW-0853">WD repeat</keyword>
<evidence type="ECO:0000313" key="10">
    <source>
        <dbReference type="EMBL" id="GMK54986.1"/>
    </source>
</evidence>
<dbReference type="InterPro" id="IPR001781">
    <property type="entry name" value="Znf_LIM"/>
</dbReference>
<feature type="compositionally biased region" description="Pro residues" evidence="7">
    <location>
        <begin position="1256"/>
        <end position="1269"/>
    </location>
</feature>
<dbReference type="InterPro" id="IPR019775">
    <property type="entry name" value="WD40_repeat_CS"/>
</dbReference>
<dbReference type="InterPro" id="IPR020472">
    <property type="entry name" value="WD40_PAC1"/>
</dbReference>
<dbReference type="PROSITE" id="PS50294">
    <property type="entry name" value="WD_REPEATS_REGION"/>
    <property type="match status" value="3"/>
</dbReference>
<feature type="repeat" description="WD" evidence="6">
    <location>
        <begin position="834"/>
        <end position="876"/>
    </location>
</feature>
<evidence type="ECO:0000256" key="2">
    <source>
        <dbReference type="ARBA" id="ARBA00022723"/>
    </source>
</evidence>
<feature type="compositionally biased region" description="Polar residues" evidence="7">
    <location>
        <begin position="1584"/>
        <end position="1600"/>
    </location>
</feature>
<dbReference type="PROSITE" id="PS50023">
    <property type="entry name" value="LIM_DOMAIN_2"/>
    <property type="match status" value="1"/>
</dbReference>
<keyword evidence="3" id="KW-0677">Repeat</keyword>
<comment type="caution">
    <text evidence="10">The sequence shown here is derived from an EMBL/GenBank/DDBJ whole genome shotgun (WGS) entry which is preliminary data.</text>
</comment>
<feature type="repeat" description="WD" evidence="6">
    <location>
        <begin position="919"/>
        <end position="960"/>
    </location>
</feature>
<evidence type="ECO:0000259" key="9">
    <source>
        <dbReference type="PROSITE" id="PS50023"/>
    </source>
</evidence>
<dbReference type="SMART" id="SM00132">
    <property type="entry name" value="LIM"/>
    <property type="match status" value="2"/>
</dbReference>
<dbReference type="Gene3D" id="2.10.110.10">
    <property type="entry name" value="Cysteine Rich Protein"/>
    <property type="match status" value="2"/>
</dbReference>
<feature type="region of interest" description="Disordered" evidence="7">
    <location>
        <begin position="1123"/>
        <end position="1202"/>
    </location>
</feature>
<dbReference type="GO" id="GO:0046872">
    <property type="term" value="F:metal ion binding"/>
    <property type="evidence" value="ECO:0007669"/>
    <property type="project" value="UniProtKB-KW"/>
</dbReference>
<organism evidence="10 11">
    <name type="scientific">Cutaneotrichosporon spelunceum</name>
    <dbReference type="NCBI Taxonomy" id="1672016"/>
    <lineage>
        <taxon>Eukaryota</taxon>
        <taxon>Fungi</taxon>
        <taxon>Dikarya</taxon>
        <taxon>Basidiomycota</taxon>
        <taxon>Agaricomycotina</taxon>
        <taxon>Tremellomycetes</taxon>
        <taxon>Trichosporonales</taxon>
        <taxon>Trichosporonaceae</taxon>
        <taxon>Cutaneotrichosporon</taxon>
    </lineage>
</organism>
<keyword evidence="4 5" id="KW-0862">Zinc</keyword>
<feature type="repeat" description="WD" evidence="6">
    <location>
        <begin position="877"/>
        <end position="918"/>
    </location>
</feature>
<feature type="compositionally biased region" description="Polar residues" evidence="7">
    <location>
        <begin position="1416"/>
        <end position="1427"/>
    </location>
</feature>
<accession>A0AAD3TQ77</accession>
<dbReference type="InterPro" id="IPR018852">
    <property type="entry name" value="DUF2456"/>
</dbReference>
<dbReference type="Pfam" id="PF00412">
    <property type="entry name" value="LIM"/>
    <property type="match status" value="1"/>
</dbReference>
<evidence type="ECO:0000256" key="4">
    <source>
        <dbReference type="ARBA" id="ARBA00022833"/>
    </source>
</evidence>
<evidence type="ECO:0000256" key="5">
    <source>
        <dbReference type="PROSITE-ProRule" id="PRU00125"/>
    </source>
</evidence>
<evidence type="ECO:0000313" key="11">
    <source>
        <dbReference type="Proteomes" id="UP001222932"/>
    </source>
</evidence>
<feature type="domain" description="LIM zinc-binding" evidence="9">
    <location>
        <begin position="1640"/>
        <end position="1703"/>
    </location>
</feature>
<dbReference type="PROSITE" id="PS00478">
    <property type="entry name" value="LIM_DOMAIN_1"/>
    <property type="match status" value="1"/>
</dbReference>
<feature type="region of interest" description="Disordered" evidence="7">
    <location>
        <begin position="420"/>
        <end position="481"/>
    </location>
</feature>
<feature type="region of interest" description="Disordered" evidence="7">
    <location>
        <begin position="1458"/>
        <end position="1499"/>
    </location>
</feature>
<feature type="compositionally biased region" description="Polar residues" evidence="7">
    <location>
        <begin position="1461"/>
        <end position="1471"/>
    </location>
</feature>
<dbReference type="SUPFAM" id="SSF50978">
    <property type="entry name" value="WD40 repeat-like"/>
    <property type="match status" value="1"/>
</dbReference>